<protein>
    <recommendedName>
        <fullName evidence="3">Probable chemoreceptor glutamine deamidase CheD</fullName>
        <ecNumber evidence="3">3.5.1.44</ecNumber>
    </recommendedName>
</protein>
<name>A0A191ZEQ4_9GAMM</name>
<dbReference type="Gene3D" id="3.30.1330.200">
    <property type="match status" value="1"/>
</dbReference>
<dbReference type="STRING" id="1860122.A9404_02150"/>
<keyword evidence="1 3" id="KW-0145">Chemotaxis</keyword>
<dbReference type="RefSeq" id="WP_066098248.1">
    <property type="nucleotide sequence ID" value="NZ_CP016027.1"/>
</dbReference>
<dbReference type="InterPro" id="IPR011324">
    <property type="entry name" value="Cytotoxic_necrot_fac-like_cat"/>
</dbReference>
<comment type="similarity">
    <text evidence="3">Belongs to the CheD family.</text>
</comment>
<dbReference type="Proteomes" id="UP000078596">
    <property type="component" value="Chromosome"/>
</dbReference>
<dbReference type="OrthoDB" id="9807202at2"/>
<keyword evidence="5" id="KW-1185">Reference proteome</keyword>
<evidence type="ECO:0000256" key="2">
    <source>
        <dbReference type="ARBA" id="ARBA00022801"/>
    </source>
</evidence>
<dbReference type="KEGG" id="haz:A9404_02150"/>
<dbReference type="SUPFAM" id="SSF64438">
    <property type="entry name" value="CNF1/YfiH-like putative cysteine hydrolases"/>
    <property type="match status" value="1"/>
</dbReference>
<gene>
    <name evidence="3" type="primary">cheD</name>
    <name evidence="4" type="ORF">A9404_02150</name>
</gene>
<dbReference type="PANTHER" id="PTHR35147:SF3">
    <property type="entry name" value="CHEMORECEPTOR GLUTAMINE DEAMIDASE CHED 1-RELATED"/>
    <property type="match status" value="1"/>
</dbReference>
<dbReference type="GO" id="GO:0050568">
    <property type="term" value="F:protein-glutamine glutaminase activity"/>
    <property type="evidence" value="ECO:0007669"/>
    <property type="project" value="UniProtKB-UniRule"/>
</dbReference>
<dbReference type="PANTHER" id="PTHR35147">
    <property type="entry name" value="CHEMORECEPTOR GLUTAMINE DEAMIDASE CHED-RELATED"/>
    <property type="match status" value="1"/>
</dbReference>
<sequence length="163" mass="18351">MTDSHEYLEVFLKPGDVYFATRKTRIRTVLGSCVSLTVWHPLLKMGGMCHFMLPERIHEETSPQADGRYAGEAMALLLADMRQLKRDPGEFQVRLFGGANMFPAIYYETEFDTIGARNVRAGRLLIAQYGMSAVSEDVAGTAYRHLVFDVWSGEVLLCAKPQK</sequence>
<organism evidence="4 5">
    <name type="scientific">Halothiobacillus diazotrophicus</name>
    <dbReference type="NCBI Taxonomy" id="1860122"/>
    <lineage>
        <taxon>Bacteria</taxon>
        <taxon>Pseudomonadati</taxon>
        <taxon>Pseudomonadota</taxon>
        <taxon>Gammaproteobacteria</taxon>
        <taxon>Chromatiales</taxon>
        <taxon>Halothiobacillaceae</taxon>
        <taxon>Halothiobacillus</taxon>
    </lineage>
</organism>
<dbReference type="AlphaFoldDB" id="A0A191ZEQ4"/>
<dbReference type="HAMAP" id="MF_01440">
    <property type="entry name" value="CheD"/>
    <property type="match status" value="1"/>
</dbReference>
<evidence type="ECO:0000313" key="5">
    <source>
        <dbReference type="Proteomes" id="UP000078596"/>
    </source>
</evidence>
<reference evidence="4 5" key="1">
    <citation type="submission" date="2016-06" db="EMBL/GenBank/DDBJ databases">
        <title>Insight into the functional genes involving in sulfur oxidation in Pearl River water.</title>
        <authorList>
            <person name="Luo J."/>
            <person name="Tan X."/>
            <person name="Lin W."/>
        </authorList>
    </citation>
    <scope>NUCLEOTIDE SEQUENCE [LARGE SCALE GENOMIC DNA]</scope>
    <source>
        <strain evidence="4 5">LS2</strain>
    </source>
</reference>
<comment type="catalytic activity">
    <reaction evidence="3">
        <text>L-glutaminyl-[protein] + H2O = L-glutamyl-[protein] + NH4(+)</text>
        <dbReference type="Rhea" id="RHEA:16441"/>
        <dbReference type="Rhea" id="RHEA-COMP:10207"/>
        <dbReference type="Rhea" id="RHEA-COMP:10208"/>
        <dbReference type="ChEBI" id="CHEBI:15377"/>
        <dbReference type="ChEBI" id="CHEBI:28938"/>
        <dbReference type="ChEBI" id="CHEBI:29973"/>
        <dbReference type="ChEBI" id="CHEBI:30011"/>
        <dbReference type="EC" id="3.5.1.44"/>
    </reaction>
</comment>
<proteinExistence type="inferred from homology"/>
<evidence type="ECO:0000256" key="3">
    <source>
        <dbReference type="HAMAP-Rule" id="MF_01440"/>
    </source>
</evidence>
<evidence type="ECO:0000313" key="4">
    <source>
        <dbReference type="EMBL" id="ANJ66340.1"/>
    </source>
</evidence>
<evidence type="ECO:0000256" key="1">
    <source>
        <dbReference type="ARBA" id="ARBA00022500"/>
    </source>
</evidence>
<accession>A0A191ZEQ4</accession>
<dbReference type="InterPro" id="IPR038592">
    <property type="entry name" value="CheD-like_sf"/>
</dbReference>
<keyword evidence="2 3" id="KW-0378">Hydrolase</keyword>
<dbReference type="Pfam" id="PF03975">
    <property type="entry name" value="CheD"/>
    <property type="match status" value="1"/>
</dbReference>
<dbReference type="InterPro" id="IPR005659">
    <property type="entry name" value="Chemorcpt_Glu_NH3ase_CheD"/>
</dbReference>
<dbReference type="EC" id="3.5.1.44" evidence="3"/>
<dbReference type="GO" id="GO:0006935">
    <property type="term" value="P:chemotaxis"/>
    <property type="evidence" value="ECO:0007669"/>
    <property type="project" value="UniProtKB-UniRule"/>
</dbReference>
<dbReference type="EMBL" id="CP016027">
    <property type="protein sequence ID" value="ANJ66340.1"/>
    <property type="molecule type" value="Genomic_DNA"/>
</dbReference>
<comment type="function">
    <text evidence="3">Probably deamidates glutamine residues to glutamate on methyl-accepting chemotaxis receptors (MCPs), playing an important role in chemotaxis.</text>
</comment>
<dbReference type="CDD" id="cd16352">
    <property type="entry name" value="CheD"/>
    <property type="match status" value="1"/>
</dbReference>